<comment type="cofactor">
    <cofactor evidence="5">
        <name>thiamine diphosphate</name>
        <dbReference type="ChEBI" id="CHEBI:58937"/>
    </cofactor>
</comment>
<dbReference type="InterPro" id="IPR033248">
    <property type="entry name" value="Transketolase_C"/>
</dbReference>
<dbReference type="PANTHER" id="PTHR43195">
    <property type="entry name" value="TRANSKETOLASE"/>
    <property type="match status" value="1"/>
</dbReference>
<evidence type="ECO:0000256" key="11">
    <source>
        <dbReference type="ARBA" id="ARBA00022837"/>
    </source>
</evidence>
<dbReference type="InterPro" id="IPR005474">
    <property type="entry name" value="Transketolase_N"/>
</dbReference>
<dbReference type="OMA" id="VYCLCGD"/>
<dbReference type="FunCoup" id="A0A0V0QZA9">
    <property type="interactions" value="60"/>
</dbReference>
<dbReference type="CDD" id="cd07033">
    <property type="entry name" value="TPP_PYR_DXS_TK_like"/>
    <property type="match status" value="1"/>
</dbReference>
<keyword evidence="13" id="KW-0786">Thiamine pyrophosphate</keyword>
<dbReference type="GO" id="GO:0004802">
    <property type="term" value="F:transketolase activity"/>
    <property type="evidence" value="ECO:0007669"/>
    <property type="project" value="UniProtKB-EC"/>
</dbReference>
<evidence type="ECO:0000256" key="5">
    <source>
        <dbReference type="ARBA" id="ARBA00001964"/>
    </source>
</evidence>
<dbReference type="AlphaFoldDB" id="A0A0V0QZA9"/>
<accession>A0A0V0QZA9</accession>
<evidence type="ECO:0000256" key="9">
    <source>
        <dbReference type="ARBA" id="ARBA00022679"/>
    </source>
</evidence>
<evidence type="ECO:0000256" key="12">
    <source>
        <dbReference type="ARBA" id="ARBA00022842"/>
    </source>
</evidence>
<dbReference type="InterPro" id="IPR020826">
    <property type="entry name" value="Transketolase_BS"/>
</dbReference>
<comment type="caution">
    <text evidence="15">The sequence shown here is derived from an EMBL/GenBank/DDBJ whole genome shotgun (WGS) entry which is preliminary data.</text>
</comment>
<dbReference type="GO" id="GO:0005737">
    <property type="term" value="C:cytoplasm"/>
    <property type="evidence" value="ECO:0007669"/>
    <property type="project" value="UniProtKB-ARBA"/>
</dbReference>
<dbReference type="InterPro" id="IPR005475">
    <property type="entry name" value="Transketolase-like_Pyr-bd"/>
</dbReference>
<evidence type="ECO:0000256" key="1">
    <source>
        <dbReference type="ARBA" id="ARBA00001913"/>
    </source>
</evidence>
<sequence length="634" mass="68946">MSGEPVKKQNIQATHDVDGLQDVAHKLRIHSIEMTQASNSGHPTSCASMAELMSVLFFDQSGMHYDAKVPNNFTADRLVLSKGHAAPILYAAWAEAGYIKKEDLLNLRKFDSDLEGHPTPLLPYVDVATGSLGQGLGAACGMAYSSKYLDKLNNRYWVICGDGETAEGSVWEAANFASYYKLDNLTCIVDVNRLGQSQATSLGHDVQAYADRFKAFGWNTIIIDGHNIDEVIKAYQQSRDHLNQPTCIIAKTLKGKYMPGIEDQDNQHGKPVGGKDVEAVIKSLQGLIKDANKQLVNTEPDTKEWPVREHKKLELGQLNYQIGQKVATRNAYGEALKRLGQSDVNKVLVGLDGDTKNSTFAITYMNAYPSQFIECFIAEQNMVSIAQGLAARGKVPFASTFAAFFTRAYDQIRMGGVSRTNINLVGSHSGVSIGEDGPSQMALEELTMVRAMADSVVIYPSDAVSTERAVELIANIQKGTKYIRTSRPNLAVLYGNDETFALGQSKTVFSSDKDQICIVSAGVILHEALAAAKALKEQGINVRVVDLFSIKPVDVQGLTKAANASNNLVLTVEENYENGGIFDVVCGALSQQTGVKIHQVAVNSVPRSGKPQELLDFYGLSAAKIQEKVVSLLK</sequence>
<evidence type="ECO:0000256" key="8">
    <source>
        <dbReference type="ARBA" id="ARBA00013152"/>
    </source>
</evidence>
<dbReference type="Gene3D" id="3.40.50.920">
    <property type="match status" value="1"/>
</dbReference>
<comment type="cofactor">
    <cofactor evidence="1">
        <name>Ca(2+)</name>
        <dbReference type="ChEBI" id="CHEBI:29108"/>
    </cofactor>
</comment>
<evidence type="ECO:0000313" key="16">
    <source>
        <dbReference type="Proteomes" id="UP000054937"/>
    </source>
</evidence>
<dbReference type="EC" id="2.2.1.1" evidence="8"/>
<dbReference type="InterPro" id="IPR051424">
    <property type="entry name" value="Transketolase-like"/>
</dbReference>
<evidence type="ECO:0000256" key="3">
    <source>
        <dbReference type="ARBA" id="ARBA00001941"/>
    </source>
</evidence>
<dbReference type="Pfam" id="PF02780">
    <property type="entry name" value="Transketolase_C"/>
    <property type="match status" value="1"/>
</dbReference>
<comment type="cofactor">
    <cofactor evidence="2">
        <name>Mn(2+)</name>
        <dbReference type="ChEBI" id="CHEBI:29035"/>
    </cofactor>
</comment>
<dbReference type="SUPFAM" id="SSF52518">
    <property type="entry name" value="Thiamin diphosphate-binding fold (THDP-binding)"/>
    <property type="match status" value="2"/>
</dbReference>
<evidence type="ECO:0000256" key="6">
    <source>
        <dbReference type="ARBA" id="ARBA00007131"/>
    </source>
</evidence>
<evidence type="ECO:0000256" key="4">
    <source>
        <dbReference type="ARBA" id="ARBA00001946"/>
    </source>
</evidence>
<keyword evidence="9" id="KW-0808">Transferase</keyword>
<dbReference type="Pfam" id="PF02779">
    <property type="entry name" value="Transket_pyr"/>
    <property type="match status" value="1"/>
</dbReference>
<evidence type="ECO:0000256" key="13">
    <source>
        <dbReference type="ARBA" id="ARBA00023052"/>
    </source>
</evidence>
<dbReference type="Proteomes" id="UP000054937">
    <property type="component" value="Unassembled WGS sequence"/>
</dbReference>
<comment type="similarity">
    <text evidence="6">Belongs to the transketolase family.</text>
</comment>
<gene>
    <name evidence="15" type="ORF">PPERSA_00378</name>
</gene>
<dbReference type="InterPro" id="IPR009014">
    <property type="entry name" value="Transketo_C/PFOR_II"/>
</dbReference>
<evidence type="ECO:0000313" key="15">
    <source>
        <dbReference type="EMBL" id="KRX07221.1"/>
    </source>
</evidence>
<comment type="subunit">
    <text evidence="7">Homodimer.</text>
</comment>
<evidence type="ECO:0000256" key="10">
    <source>
        <dbReference type="ARBA" id="ARBA00022723"/>
    </source>
</evidence>
<keyword evidence="16" id="KW-1185">Reference proteome</keyword>
<dbReference type="Pfam" id="PF00456">
    <property type="entry name" value="Transketolase_N"/>
    <property type="match status" value="1"/>
</dbReference>
<dbReference type="FunFam" id="3.40.50.970:FF:000129">
    <property type="entry name" value="Transketolase"/>
    <property type="match status" value="1"/>
</dbReference>
<evidence type="ECO:0000256" key="7">
    <source>
        <dbReference type="ARBA" id="ARBA00011738"/>
    </source>
</evidence>
<organism evidence="15 16">
    <name type="scientific">Pseudocohnilembus persalinus</name>
    <name type="common">Ciliate</name>
    <dbReference type="NCBI Taxonomy" id="266149"/>
    <lineage>
        <taxon>Eukaryota</taxon>
        <taxon>Sar</taxon>
        <taxon>Alveolata</taxon>
        <taxon>Ciliophora</taxon>
        <taxon>Intramacronucleata</taxon>
        <taxon>Oligohymenophorea</taxon>
        <taxon>Scuticociliatia</taxon>
        <taxon>Philasterida</taxon>
        <taxon>Pseudocohnilembidae</taxon>
        <taxon>Pseudocohnilembus</taxon>
    </lineage>
</organism>
<evidence type="ECO:0000259" key="14">
    <source>
        <dbReference type="SMART" id="SM00861"/>
    </source>
</evidence>
<dbReference type="OrthoDB" id="10267175at2759"/>
<dbReference type="CDD" id="cd02012">
    <property type="entry name" value="TPP_TK"/>
    <property type="match status" value="1"/>
</dbReference>
<dbReference type="GO" id="GO:0030976">
    <property type="term" value="F:thiamine pyrophosphate binding"/>
    <property type="evidence" value="ECO:0007669"/>
    <property type="project" value="TreeGrafter"/>
</dbReference>
<dbReference type="InterPro" id="IPR029061">
    <property type="entry name" value="THDP-binding"/>
</dbReference>
<dbReference type="PANTHER" id="PTHR43195:SF1">
    <property type="entry name" value="FI06132P-RELATED"/>
    <property type="match status" value="1"/>
</dbReference>
<dbReference type="EMBL" id="LDAU01000085">
    <property type="protein sequence ID" value="KRX07221.1"/>
    <property type="molecule type" value="Genomic_DNA"/>
</dbReference>
<dbReference type="NCBIfam" id="NF004559">
    <property type="entry name" value="PRK05899.2-5"/>
    <property type="match status" value="1"/>
</dbReference>
<dbReference type="Gene3D" id="3.40.50.970">
    <property type="match status" value="2"/>
</dbReference>
<reference evidence="15 16" key="1">
    <citation type="journal article" date="2015" name="Sci. Rep.">
        <title>Genome of the facultative scuticociliatosis pathogen Pseudocohnilembus persalinus provides insight into its virulence through horizontal gene transfer.</title>
        <authorList>
            <person name="Xiong J."/>
            <person name="Wang G."/>
            <person name="Cheng J."/>
            <person name="Tian M."/>
            <person name="Pan X."/>
            <person name="Warren A."/>
            <person name="Jiang C."/>
            <person name="Yuan D."/>
            <person name="Miao W."/>
        </authorList>
    </citation>
    <scope>NUCLEOTIDE SEQUENCE [LARGE SCALE GENOMIC DNA]</scope>
    <source>
        <strain evidence="15">36N120E</strain>
    </source>
</reference>
<dbReference type="PROSITE" id="PS00802">
    <property type="entry name" value="TRANSKETOLASE_2"/>
    <property type="match status" value="1"/>
</dbReference>
<dbReference type="SUPFAM" id="SSF52922">
    <property type="entry name" value="TK C-terminal domain-like"/>
    <property type="match status" value="1"/>
</dbReference>
<comment type="cofactor">
    <cofactor evidence="3">
        <name>Co(2+)</name>
        <dbReference type="ChEBI" id="CHEBI:48828"/>
    </cofactor>
</comment>
<dbReference type="GO" id="GO:0046872">
    <property type="term" value="F:metal ion binding"/>
    <property type="evidence" value="ECO:0007669"/>
    <property type="project" value="UniProtKB-KW"/>
</dbReference>
<keyword evidence="11" id="KW-0106">Calcium</keyword>
<keyword evidence="15" id="KW-0670">Pyruvate</keyword>
<protein>
    <recommendedName>
        <fullName evidence="8">transketolase</fullName>
        <ecNumber evidence="8">2.2.1.1</ecNumber>
    </recommendedName>
</protein>
<proteinExistence type="inferred from homology"/>
<name>A0A0V0QZA9_PSEPJ</name>
<comment type="cofactor">
    <cofactor evidence="4">
        <name>Mg(2+)</name>
        <dbReference type="ChEBI" id="CHEBI:18420"/>
    </cofactor>
</comment>
<keyword evidence="12" id="KW-0460">Magnesium</keyword>
<feature type="domain" description="Transketolase-like pyrimidine-binding" evidence="14">
    <location>
        <begin position="326"/>
        <end position="492"/>
    </location>
</feature>
<evidence type="ECO:0000256" key="2">
    <source>
        <dbReference type="ARBA" id="ARBA00001936"/>
    </source>
</evidence>
<dbReference type="InParanoid" id="A0A0V0QZA9"/>
<keyword evidence="10" id="KW-0479">Metal-binding</keyword>
<dbReference type="SMART" id="SM00861">
    <property type="entry name" value="Transket_pyr"/>
    <property type="match status" value="1"/>
</dbReference>